<dbReference type="Gene3D" id="2.40.110.10">
    <property type="entry name" value="Butyryl-CoA Dehydrogenase, subunit A, domain 2"/>
    <property type="match status" value="1"/>
</dbReference>
<dbReference type="Pfam" id="PF00441">
    <property type="entry name" value="Acyl-CoA_dh_1"/>
    <property type="match status" value="2"/>
</dbReference>
<accession>A0ABT1ACK5</accession>
<dbReference type="Gene3D" id="1.20.140.10">
    <property type="entry name" value="Butyryl-CoA Dehydrogenase, subunit A, domain 3"/>
    <property type="match status" value="2"/>
</dbReference>
<feature type="domain" description="Acyl-CoA dehydrogenase/oxidase N-terminal" evidence="8">
    <location>
        <begin position="6"/>
        <end position="119"/>
    </location>
</feature>
<gene>
    <name evidence="9" type="ORF">KDL28_36935</name>
</gene>
<evidence type="ECO:0000256" key="2">
    <source>
        <dbReference type="ARBA" id="ARBA00009347"/>
    </source>
</evidence>
<proteinExistence type="inferred from homology"/>
<dbReference type="InterPro" id="IPR046373">
    <property type="entry name" value="Acyl-CoA_Oxase/DH_mid-dom_sf"/>
</dbReference>
<evidence type="ECO:0000313" key="9">
    <source>
        <dbReference type="EMBL" id="MCO1660650.1"/>
    </source>
</evidence>
<evidence type="ECO:0000313" key="10">
    <source>
        <dbReference type="Proteomes" id="UP001165283"/>
    </source>
</evidence>
<dbReference type="Pfam" id="PF02770">
    <property type="entry name" value="Acyl-CoA_dh_M"/>
    <property type="match status" value="1"/>
</dbReference>
<keyword evidence="5" id="KW-0560">Oxidoreductase</keyword>
<dbReference type="PANTHER" id="PTHR43292:SF4">
    <property type="entry name" value="ACYL-COA DEHYDROGENASE FADE34"/>
    <property type="match status" value="1"/>
</dbReference>
<dbReference type="Pfam" id="PF02771">
    <property type="entry name" value="Acyl-CoA_dh_N"/>
    <property type="match status" value="1"/>
</dbReference>
<dbReference type="EMBL" id="JAGSOV010000088">
    <property type="protein sequence ID" value="MCO1660650.1"/>
    <property type="molecule type" value="Genomic_DNA"/>
</dbReference>
<dbReference type="RefSeq" id="WP_252446192.1">
    <property type="nucleotide sequence ID" value="NZ_JAGSOV010000088.1"/>
</dbReference>
<evidence type="ECO:0000259" key="8">
    <source>
        <dbReference type="Pfam" id="PF02771"/>
    </source>
</evidence>
<name>A0ABT1ACK5_9PSEU</name>
<evidence type="ECO:0000259" key="6">
    <source>
        <dbReference type="Pfam" id="PF00441"/>
    </source>
</evidence>
<comment type="caution">
    <text evidence="9">The sequence shown here is derived from an EMBL/GenBank/DDBJ whole genome shotgun (WGS) entry which is preliminary data.</text>
</comment>
<evidence type="ECO:0000256" key="4">
    <source>
        <dbReference type="ARBA" id="ARBA00022827"/>
    </source>
</evidence>
<evidence type="ECO:0000256" key="5">
    <source>
        <dbReference type="ARBA" id="ARBA00023002"/>
    </source>
</evidence>
<dbReference type="InterPro" id="IPR037069">
    <property type="entry name" value="AcylCoA_DH/ox_N_sf"/>
</dbReference>
<sequence>MALAITEEHADLSGVVREFAVEQGARAAARRAAVDPPVPGADPDPLWKQSAGLGWTGLHLPEEHGGSGYGLPELAVVLEGLGREVHGGPLLPTAVASALVARHGTDEQRAALLPGLADGSTPASLAVAGSIGSDGRGDAGPALGAVWAALHLVRSGDDVVVLRGDAVRVSARDGLDPSLGVAAVAVEGSGEVLVGAAASATRLLRVLAAAEAAGGARATLDMALAYAKVREQFGRIIGSFQAIKHHLADMQVRSELAVATAWDAARAEGDDGQADLAAATAAAVAVDAYLQNARMNIQVHGGIGFTWEHDAHLYLRRATALSALAAPLDAATADVAARVAAGVRRKHDVALPPEAERFRTTAREFAQRYRSAAEGEKRRLALEEGYLVPHWRRPFGREAGPVEQLVLEQELVGLGLPNYGIGGWVLLTLTQTASPEQIERWVRPGLLGEQVWCQLFSEPGAGSDAAAVQTRGVKVDGGWRVTGQKVWTSGAQFCQRGLATIRTNPDASKHAGITAMVIDLTAPEVTVRPLKEITGHSMFNEVFFDDVFVPDEDVVGEPGAGWGVARATLANERVSIGGQRAGFSARKLLGLVDRHTPGDIGLTRQVGALIAEEAGIELLNLRAVERAVIGAEPSVEGNVSKLLGAEHGQRVSELGMRIAGAAAVTGGEPDLTLNYLYQRAMTIAGGTSEVSRNVIAERILGLPREAIMN</sequence>
<evidence type="ECO:0000256" key="1">
    <source>
        <dbReference type="ARBA" id="ARBA00001974"/>
    </source>
</evidence>
<keyword evidence="4" id="KW-0274">FAD</keyword>
<dbReference type="Gene3D" id="1.10.540.10">
    <property type="entry name" value="Acyl-CoA dehydrogenase/oxidase, N-terminal domain"/>
    <property type="match status" value="2"/>
</dbReference>
<evidence type="ECO:0000259" key="7">
    <source>
        <dbReference type="Pfam" id="PF02770"/>
    </source>
</evidence>
<reference evidence="9" key="1">
    <citation type="submission" date="2021-04" db="EMBL/GenBank/DDBJ databases">
        <title>Pseudonocardia sp. nov., isolated from sandy soil of mangrove forest.</title>
        <authorList>
            <person name="Zan Z."/>
            <person name="Huang R."/>
            <person name="Liu W."/>
        </authorList>
    </citation>
    <scope>NUCLEOTIDE SEQUENCE</scope>
    <source>
        <strain evidence="9">S2-4</strain>
    </source>
</reference>
<dbReference type="PANTHER" id="PTHR43292">
    <property type="entry name" value="ACYL-COA DEHYDROGENASE"/>
    <property type="match status" value="1"/>
</dbReference>
<dbReference type="Proteomes" id="UP001165283">
    <property type="component" value="Unassembled WGS sequence"/>
</dbReference>
<dbReference type="InterPro" id="IPR009075">
    <property type="entry name" value="AcylCo_DH/oxidase_C"/>
</dbReference>
<dbReference type="SUPFAM" id="SSF56645">
    <property type="entry name" value="Acyl-CoA dehydrogenase NM domain-like"/>
    <property type="match status" value="2"/>
</dbReference>
<feature type="domain" description="Acyl-CoA oxidase/dehydrogenase middle" evidence="7">
    <location>
        <begin position="453"/>
        <end position="547"/>
    </location>
</feature>
<keyword evidence="3" id="KW-0285">Flavoprotein</keyword>
<protein>
    <submittedName>
        <fullName evidence="9">Acyl-CoA dehydrogenase</fullName>
    </submittedName>
</protein>
<dbReference type="InterPro" id="IPR052161">
    <property type="entry name" value="Mycobact_Acyl-CoA_DH"/>
</dbReference>
<dbReference type="SUPFAM" id="SSF47203">
    <property type="entry name" value="Acyl-CoA dehydrogenase C-terminal domain-like"/>
    <property type="match status" value="2"/>
</dbReference>
<dbReference type="InterPro" id="IPR006091">
    <property type="entry name" value="Acyl-CoA_Oxase/DH_mid-dom"/>
</dbReference>
<comment type="similarity">
    <text evidence="2">Belongs to the acyl-CoA dehydrogenase family.</text>
</comment>
<keyword evidence="10" id="KW-1185">Reference proteome</keyword>
<feature type="domain" description="Acyl-CoA dehydrogenase/oxidase C-terminal" evidence="6">
    <location>
        <begin position="559"/>
        <end position="700"/>
    </location>
</feature>
<dbReference type="InterPro" id="IPR036250">
    <property type="entry name" value="AcylCo_DH-like_C"/>
</dbReference>
<feature type="domain" description="Acyl-CoA dehydrogenase/oxidase C-terminal" evidence="6">
    <location>
        <begin position="199"/>
        <end position="324"/>
    </location>
</feature>
<dbReference type="InterPro" id="IPR009100">
    <property type="entry name" value="AcylCoA_DH/oxidase_NM_dom_sf"/>
</dbReference>
<organism evidence="9 10">
    <name type="scientific">Pseudonocardia humida</name>
    <dbReference type="NCBI Taxonomy" id="2800819"/>
    <lineage>
        <taxon>Bacteria</taxon>
        <taxon>Bacillati</taxon>
        <taxon>Actinomycetota</taxon>
        <taxon>Actinomycetes</taxon>
        <taxon>Pseudonocardiales</taxon>
        <taxon>Pseudonocardiaceae</taxon>
        <taxon>Pseudonocardia</taxon>
    </lineage>
</organism>
<dbReference type="InterPro" id="IPR013786">
    <property type="entry name" value="AcylCoA_DH/ox_N"/>
</dbReference>
<evidence type="ECO:0000256" key="3">
    <source>
        <dbReference type="ARBA" id="ARBA00022630"/>
    </source>
</evidence>
<comment type="cofactor">
    <cofactor evidence="1">
        <name>FAD</name>
        <dbReference type="ChEBI" id="CHEBI:57692"/>
    </cofactor>
</comment>